<evidence type="ECO:0000313" key="13">
    <source>
        <dbReference type="RefSeq" id="XP_015520414.1"/>
    </source>
</evidence>
<evidence type="ECO:0000259" key="11">
    <source>
        <dbReference type="Pfam" id="PF17683"/>
    </source>
</evidence>
<evidence type="ECO:0000256" key="4">
    <source>
        <dbReference type="ARBA" id="ARBA00023015"/>
    </source>
</evidence>
<dbReference type="InterPro" id="IPR036390">
    <property type="entry name" value="WH_DNA-bd_sf"/>
</dbReference>
<dbReference type="GO" id="GO:0006367">
    <property type="term" value="P:transcription initiation at RNA polymerase II promoter"/>
    <property type="evidence" value="ECO:0007669"/>
    <property type="project" value="UniProtKB-UniRule"/>
</dbReference>
<evidence type="ECO:0000313" key="12">
    <source>
        <dbReference type="Proteomes" id="UP000829291"/>
    </source>
</evidence>
<dbReference type="KEGG" id="nlo:107224749"/>
<evidence type="ECO:0000256" key="7">
    <source>
        <dbReference type="ARBA" id="ARBA00023242"/>
    </source>
</evidence>
<dbReference type="InterPro" id="IPR011039">
    <property type="entry name" value="TFIIF_interaction"/>
</dbReference>
<dbReference type="InterPro" id="IPR003196">
    <property type="entry name" value="TFIIF_beta"/>
</dbReference>
<keyword evidence="5 9" id="KW-0238">DNA-binding</keyword>
<evidence type="ECO:0000313" key="14">
    <source>
        <dbReference type="RefSeq" id="XP_046590075.1"/>
    </source>
</evidence>
<dbReference type="InterPro" id="IPR040504">
    <property type="entry name" value="TFIIF_beta_N"/>
</dbReference>
<accession>A0A6J0C1V8</accession>
<feature type="domain" description="TFIIF beta subunit HTH" evidence="10">
    <location>
        <begin position="187"/>
        <end position="250"/>
    </location>
</feature>
<gene>
    <name evidence="13 14" type="primary">LOC107224749</name>
</gene>
<evidence type="ECO:0000256" key="2">
    <source>
        <dbReference type="ARBA" id="ARBA00009543"/>
    </source>
</evidence>
<sequence length="271" mass="31257">MSAPPPHTDRELDLSNAGRGVWLVKVPKYIANKWEKASGDIEVGKLKITKNPGAKAEVSLRLSEAVLALKEREEEEIPKAHRLDVTTVTRQMLGVFSHVTPASTSDAIVPETEKLYMEGRIVQKLECRPYADNCYMKLKLESIKRASVPQRQVQQLDRVVQNFKPVSDHKHNIEYAEKKKAEGKKMRDDKDAVLEMLFAAFEKHQYYNIRDLAKITRQPIVYLKEILNEVCNYNLKNPHRNMWELKPEYRHYKDDQKPAATATKVDDSDDD</sequence>
<evidence type="ECO:0000256" key="9">
    <source>
        <dbReference type="PIRNR" id="PIRNR015849"/>
    </source>
</evidence>
<dbReference type="GeneID" id="107224749"/>
<dbReference type="InterPro" id="IPR040450">
    <property type="entry name" value="TFIIF_beta_HTH"/>
</dbReference>
<comment type="similarity">
    <text evidence="2 9">Belongs to the TFIIF beta subunit family.</text>
</comment>
<keyword evidence="7 9" id="KW-0539">Nucleus</keyword>
<name>A0A6J0C1V8_NEOLC</name>
<evidence type="ECO:0000256" key="6">
    <source>
        <dbReference type="ARBA" id="ARBA00023163"/>
    </source>
</evidence>
<comment type="function">
    <text evidence="9">TFIIF is a general transcription initiation factor that binds to RNA polymerase II and helps to recruit it to the initiation complex in collaboration with TFIIB.</text>
</comment>
<keyword evidence="12" id="KW-1185">Reference proteome</keyword>
<dbReference type="AlphaFoldDB" id="A0A6J0C1V8"/>
<dbReference type="Pfam" id="PF17683">
    <property type="entry name" value="TFIIF_beta_N"/>
    <property type="match status" value="1"/>
</dbReference>
<dbReference type="Proteomes" id="UP000829291">
    <property type="component" value="Chromosome 3"/>
</dbReference>
<dbReference type="SUPFAM" id="SSF50916">
    <property type="entry name" value="Rap30/74 interaction domains"/>
    <property type="match status" value="1"/>
</dbReference>
<dbReference type="Gene3D" id="1.10.10.10">
    <property type="entry name" value="Winged helix-like DNA-binding domain superfamily/Winged helix DNA-binding domain"/>
    <property type="match status" value="1"/>
</dbReference>
<dbReference type="CTD" id="41290"/>
<keyword evidence="6 9" id="KW-0804">Transcription</keyword>
<protein>
    <recommendedName>
        <fullName evidence="3 9">General transcription factor IIF subunit 2</fullName>
    </recommendedName>
    <alternativeName>
        <fullName evidence="8 9">Transcription initiation factor IIF subunit beta</fullName>
    </alternativeName>
</protein>
<dbReference type="InterPro" id="IPR036388">
    <property type="entry name" value="WH-like_DNA-bd_sf"/>
</dbReference>
<organism evidence="12 13">
    <name type="scientific">Neodiprion lecontei</name>
    <name type="common">Redheaded pine sawfly</name>
    <dbReference type="NCBI Taxonomy" id="441921"/>
    <lineage>
        <taxon>Eukaryota</taxon>
        <taxon>Metazoa</taxon>
        <taxon>Ecdysozoa</taxon>
        <taxon>Arthropoda</taxon>
        <taxon>Hexapoda</taxon>
        <taxon>Insecta</taxon>
        <taxon>Pterygota</taxon>
        <taxon>Neoptera</taxon>
        <taxon>Endopterygota</taxon>
        <taxon>Hymenoptera</taxon>
        <taxon>Tenthredinoidea</taxon>
        <taxon>Diprionidae</taxon>
        <taxon>Diprioninae</taxon>
        <taxon>Neodiprion</taxon>
    </lineage>
</organism>
<evidence type="ECO:0000256" key="3">
    <source>
        <dbReference type="ARBA" id="ARBA00020815"/>
    </source>
</evidence>
<evidence type="ECO:0000256" key="5">
    <source>
        <dbReference type="ARBA" id="ARBA00023125"/>
    </source>
</evidence>
<feature type="domain" description="TFIIF beta subunit N-terminal" evidence="11">
    <location>
        <begin position="19"/>
        <end position="98"/>
    </location>
</feature>
<dbReference type="OrthoDB" id="26094at2759"/>
<evidence type="ECO:0000259" key="10">
    <source>
        <dbReference type="Pfam" id="PF02270"/>
    </source>
</evidence>
<evidence type="ECO:0000256" key="8">
    <source>
        <dbReference type="ARBA" id="ARBA00033388"/>
    </source>
</evidence>
<dbReference type="PIRSF" id="PIRSF015849">
    <property type="entry name" value="TFIIF-beta"/>
    <property type="match status" value="1"/>
</dbReference>
<dbReference type="PANTHER" id="PTHR10445:SF0">
    <property type="entry name" value="GENERAL TRANSCRIPTION FACTOR IIF SUBUNIT 2"/>
    <property type="match status" value="1"/>
</dbReference>
<dbReference type="RefSeq" id="XP_015520414.1">
    <property type="nucleotide sequence ID" value="XM_015664928.1"/>
</dbReference>
<dbReference type="SUPFAM" id="SSF46785">
    <property type="entry name" value="Winged helix' DNA-binding domain"/>
    <property type="match status" value="1"/>
</dbReference>
<dbReference type="PANTHER" id="PTHR10445">
    <property type="entry name" value="GENERAL TRANSCRIPTION FACTOR IIF SUBUNIT 2"/>
    <property type="match status" value="1"/>
</dbReference>
<comment type="subcellular location">
    <subcellularLocation>
        <location evidence="1 9">Nucleus</location>
    </subcellularLocation>
</comment>
<dbReference type="Pfam" id="PF02270">
    <property type="entry name" value="TFIIF_beta"/>
    <property type="match status" value="1"/>
</dbReference>
<dbReference type="RefSeq" id="XP_046590075.1">
    <property type="nucleotide sequence ID" value="XM_046734119.1"/>
</dbReference>
<dbReference type="GO" id="GO:0005674">
    <property type="term" value="C:transcription factor TFIIF complex"/>
    <property type="evidence" value="ECO:0007669"/>
    <property type="project" value="InterPro"/>
</dbReference>
<reference evidence="13" key="1">
    <citation type="submission" date="2025-04" db="UniProtKB">
        <authorList>
            <consortium name="RefSeq"/>
        </authorList>
    </citation>
    <scope>IDENTIFICATION</scope>
    <source>
        <tissue evidence="14">Thorax and Abdomen</tissue>
        <tissue evidence="13">Whole body</tissue>
    </source>
</reference>
<evidence type="ECO:0000256" key="1">
    <source>
        <dbReference type="ARBA" id="ARBA00004123"/>
    </source>
</evidence>
<keyword evidence="4 9" id="KW-0805">Transcription regulation</keyword>
<dbReference type="CDD" id="cd07980">
    <property type="entry name" value="TFIIF_beta"/>
    <property type="match status" value="1"/>
</dbReference>
<dbReference type="GO" id="GO:0006368">
    <property type="term" value="P:transcription elongation by RNA polymerase II"/>
    <property type="evidence" value="ECO:0007669"/>
    <property type="project" value="UniProtKB-ARBA"/>
</dbReference>
<proteinExistence type="inferred from homology"/>
<dbReference type="FunFam" id="1.10.10.10:FF:000035">
    <property type="entry name" value="General transcription factor IIF subunit 2"/>
    <property type="match status" value="1"/>
</dbReference>
<dbReference type="GO" id="GO:0003677">
    <property type="term" value="F:DNA binding"/>
    <property type="evidence" value="ECO:0007669"/>
    <property type="project" value="UniProtKB-UniRule"/>
</dbReference>